<name>A0ABR1FYB0_AURAN</name>
<reference evidence="8 9" key="1">
    <citation type="submission" date="2024-03" db="EMBL/GenBank/DDBJ databases">
        <title>Aureococcus anophagefferens CCMP1851 and Kratosvirus quantuckense: Draft genome of a second virus-susceptible host strain in the model system.</title>
        <authorList>
            <person name="Chase E."/>
            <person name="Truchon A.R."/>
            <person name="Schepens W."/>
            <person name="Wilhelm S.W."/>
        </authorList>
    </citation>
    <scope>NUCLEOTIDE SEQUENCE [LARGE SCALE GENOMIC DNA]</scope>
    <source>
        <strain evidence="8 9">CCMP1851</strain>
    </source>
</reference>
<dbReference type="InterPro" id="IPR036034">
    <property type="entry name" value="PDZ_sf"/>
</dbReference>
<dbReference type="EMBL" id="JBBJCI010000204">
    <property type="protein sequence ID" value="KAK7241232.1"/>
    <property type="molecule type" value="Genomic_DNA"/>
</dbReference>
<evidence type="ECO:0000256" key="2">
    <source>
        <dbReference type="ARBA" id="ARBA00022670"/>
    </source>
</evidence>
<dbReference type="InterPro" id="IPR001940">
    <property type="entry name" value="Peptidase_S1C"/>
</dbReference>
<protein>
    <submittedName>
        <fullName evidence="8">Serine-type endopeptidase</fullName>
    </submittedName>
</protein>
<sequence>MRGLSRRAARIVWLLAVADGFMQSTFNTRFARIGPKNGVRRPPTPAPRLRAAEGAAEVVSGTLSSICMIFATCVEPDYLQPWSQYAEEDVTGSGFVVTDAAGGPRILTNEHVVRHARDVRVRPHGSARKFKCSVAYASPERDLALLQVDDDAFWETTLAAPLPFASDLPRLFSDVTVVGYPMGGDNVCVTRGVVSRLDAMAYGSGRGEKLVVVQIDAAINSGNSGGPALDGEGNVVGVAFSGFAGEADNIGYVIPACVAENFLLDAAAGGDGEVCSLGLAAQPAANPALRRRLGLVDGDGGVLITRVAAGSAAKGAVRVGDVLLSVAGSAVADDGTVALRGAERIDVSHAFTAKRDGDVVDVEVLRDGERVSSAVRLHPLRRLVPLHPRTASPTFAILGGLVLMPLTTQLVDAVAHENDVHVECGVDGEAYGDAGGASEPVSELVVWASTLTSDANYGYAHLSAALPRLVAVNGVAPVSLAHALELCKGLHRSGAEFYDLKFADPGSTEASSVVLDIDDVDDGDLDLMLRNNLPDLCSLDVADAYYDAPPVTRKREPKKRRAGRRKRR</sequence>
<organism evidence="8 9">
    <name type="scientific">Aureococcus anophagefferens</name>
    <name type="common">Harmful bloom alga</name>
    <dbReference type="NCBI Taxonomy" id="44056"/>
    <lineage>
        <taxon>Eukaryota</taxon>
        <taxon>Sar</taxon>
        <taxon>Stramenopiles</taxon>
        <taxon>Ochrophyta</taxon>
        <taxon>Pelagophyceae</taxon>
        <taxon>Pelagomonadales</taxon>
        <taxon>Pelagomonadaceae</taxon>
        <taxon>Aureococcus</taxon>
    </lineage>
</organism>
<keyword evidence="5" id="KW-0843">Virulence</keyword>
<dbReference type="InterPro" id="IPR041517">
    <property type="entry name" value="DEGP_PDZ"/>
</dbReference>
<dbReference type="InterPro" id="IPR046449">
    <property type="entry name" value="DEGP_PDZ_sf"/>
</dbReference>
<proteinExistence type="inferred from homology"/>
<dbReference type="InterPro" id="IPR009003">
    <property type="entry name" value="Peptidase_S1_PA"/>
</dbReference>
<evidence type="ECO:0000256" key="4">
    <source>
        <dbReference type="ARBA" id="ARBA00022825"/>
    </source>
</evidence>
<evidence type="ECO:0000259" key="7">
    <source>
        <dbReference type="PROSITE" id="PS50106"/>
    </source>
</evidence>
<comment type="similarity">
    <text evidence="1">Belongs to the peptidase S1C family.</text>
</comment>
<feature type="domain" description="PDZ" evidence="7">
    <location>
        <begin position="263"/>
        <end position="342"/>
    </location>
</feature>
<gene>
    <name evidence="8" type="ORF">SO694_00051284</name>
</gene>
<accession>A0ABR1FYB0</accession>
<keyword evidence="4" id="KW-0720">Serine protease</keyword>
<dbReference type="SUPFAM" id="SSF50494">
    <property type="entry name" value="Trypsin-like serine proteases"/>
    <property type="match status" value="1"/>
</dbReference>
<dbReference type="PROSITE" id="PS50106">
    <property type="entry name" value="PDZ"/>
    <property type="match status" value="1"/>
</dbReference>
<evidence type="ECO:0000256" key="6">
    <source>
        <dbReference type="SAM" id="SignalP"/>
    </source>
</evidence>
<feature type="signal peptide" evidence="6">
    <location>
        <begin position="1"/>
        <end position="20"/>
    </location>
</feature>
<dbReference type="Gene3D" id="2.30.42.10">
    <property type="match status" value="1"/>
</dbReference>
<dbReference type="Gene3D" id="3.20.190.20">
    <property type="match status" value="1"/>
</dbReference>
<evidence type="ECO:0000256" key="5">
    <source>
        <dbReference type="ARBA" id="ARBA00023026"/>
    </source>
</evidence>
<dbReference type="InterPro" id="IPR001478">
    <property type="entry name" value="PDZ"/>
</dbReference>
<keyword evidence="9" id="KW-1185">Reference proteome</keyword>
<dbReference type="Proteomes" id="UP001363151">
    <property type="component" value="Unassembled WGS sequence"/>
</dbReference>
<dbReference type="InterPro" id="IPR043504">
    <property type="entry name" value="Peptidase_S1_PA_chymotrypsin"/>
</dbReference>
<dbReference type="PRINTS" id="PR00834">
    <property type="entry name" value="PROTEASES2C"/>
</dbReference>
<dbReference type="SUPFAM" id="SSF50156">
    <property type="entry name" value="PDZ domain-like"/>
    <property type="match status" value="1"/>
</dbReference>
<dbReference type="Pfam" id="PF13365">
    <property type="entry name" value="Trypsin_2"/>
    <property type="match status" value="1"/>
</dbReference>
<keyword evidence="2" id="KW-0645">Protease</keyword>
<keyword evidence="6" id="KW-0732">Signal</keyword>
<evidence type="ECO:0000256" key="1">
    <source>
        <dbReference type="ARBA" id="ARBA00010541"/>
    </source>
</evidence>
<evidence type="ECO:0000313" key="9">
    <source>
        <dbReference type="Proteomes" id="UP001363151"/>
    </source>
</evidence>
<evidence type="ECO:0000256" key="3">
    <source>
        <dbReference type="ARBA" id="ARBA00022801"/>
    </source>
</evidence>
<dbReference type="SMART" id="SM00228">
    <property type="entry name" value="PDZ"/>
    <property type="match status" value="1"/>
</dbReference>
<comment type="caution">
    <text evidence="8">The sequence shown here is derived from an EMBL/GenBank/DDBJ whole genome shotgun (WGS) entry which is preliminary data.</text>
</comment>
<feature type="chain" id="PRO_5047246521" evidence="6">
    <location>
        <begin position="21"/>
        <end position="568"/>
    </location>
</feature>
<dbReference type="Gene3D" id="2.40.10.10">
    <property type="entry name" value="Trypsin-like serine proteases"/>
    <property type="match status" value="2"/>
</dbReference>
<keyword evidence="3" id="KW-0378">Hydrolase</keyword>
<dbReference type="PANTHER" id="PTHR45980:SF9">
    <property type="entry name" value="PROTEASE DO-LIKE 10, MITOCHONDRIAL-RELATED"/>
    <property type="match status" value="1"/>
</dbReference>
<evidence type="ECO:0000313" key="8">
    <source>
        <dbReference type="EMBL" id="KAK7241232.1"/>
    </source>
</evidence>
<dbReference type="PANTHER" id="PTHR45980">
    <property type="match status" value="1"/>
</dbReference>
<dbReference type="Pfam" id="PF17815">
    <property type="entry name" value="PDZ_3"/>
    <property type="match status" value="1"/>
</dbReference>